<name>A0ABV0F1W9_9ENTE</name>
<reference evidence="2" key="1">
    <citation type="submission" date="2016-06" db="EMBL/GenBank/DDBJ databases">
        <title>Four novel species of enterococci isolated from chicken manure.</title>
        <authorList>
            <person name="Van Tyne D."/>
        </authorList>
    </citation>
    <scope>NUCLEOTIDE SEQUENCE [LARGE SCALE GENOMIC DNA]</scope>
    <source>
        <strain evidence="2">JM9A</strain>
    </source>
</reference>
<dbReference type="Proteomes" id="UP001429357">
    <property type="component" value="Unassembled WGS sequence"/>
</dbReference>
<reference evidence="1 2" key="2">
    <citation type="submission" date="2024-02" db="EMBL/GenBank/DDBJ databases">
        <title>The Genome Sequence of Enterococcus diestrammenae JM9A.</title>
        <authorList>
            <person name="Earl A."/>
            <person name="Manson A."/>
            <person name="Gilmore M."/>
            <person name="Sanders J."/>
            <person name="Shea T."/>
            <person name="Howe W."/>
            <person name="Livny J."/>
            <person name="Cuomo C."/>
            <person name="Neafsey D."/>
            <person name="Birren B."/>
        </authorList>
    </citation>
    <scope>NUCLEOTIDE SEQUENCE [LARGE SCALE GENOMIC DNA]</scope>
    <source>
        <strain evidence="1 2">JM9A</strain>
    </source>
</reference>
<dbReference type="EMBL" id="MAEI02000001">
    <property type="protein sequence ID" value="MEO1782043.1"/>
    <property type="molecule type" value="Genomic_DNA"/>
</dbReference>
<keyword evidence="2" id="KW-1185">Reference proteome</keyword>
<dbReference type="RefSeq" id="WP_161870418.1">
    <property type="nucleotide sequence ID" value="NZ_MAEI02000001.1"/>
</dbReference>
<protein>
    <submittedName>
        <fullName evidence="1">Uncharacterized protein</fullName>
    </submittedName>
</protein>
<evidence type="ECO:0000313" key="2">
    <source>
        <dbReference type="Proteomes" id="UP001429357"/>
    </source>
</evidence>
<evidence type="ECO:0000313" key="1">
    <source>
        <dbReference type="EMBL" id="MEO1782043.1"/>
    </source>
</evidence>
<gene>
    <name evidence="1" type="ORF">BAU18_001636</name>
</gene>
<proteinExistence type="predicted"/>
<comment type="caution">
    <text evidence="1">The sequence shown here is derived from an EMBL/GenBank/DDBJ whole genome shotgun (WGS) entry which is preliminary data.</text>
</comment>
<organism evidence="1 2">
    <name type="scientific">Enterococcus diestrammenae</name>
    <dbReference type="NCBI Taxonomy" id="1155073"/>
    <lineage>
        <taxon>Bacteria</taxon>
        <taxon>Bacillati</taxon>
        <taxon>Bacillota</taxon>
        <taxon>Bacilli</taxon>
        <taxon>Lactobacillales</taxon>
        <taxon>Enterococcaceae</taxon>
        <taxon>Enterococcus</taxon>
    </lineage>
</organism>
<sequence length="163" mass="19175">MIPRKNELNIKGTKMRHPRYKIARGTYLSGVGQEDKDYYFKIPVVSPYYETIQIDDICVTFEQNGSFISSVPGLVRIESISSSFYTVQNILRFEKAQGFPMMPIIEILEDFDIYHLKKIILSWENYSKEMNVLQDDIYAELERQKLKKQENAQQQLNLFEMGD</sequence>
<accession>A0ABV0F1W9</accession>